<dbReference type="AlphaFoldDB" id="A0A7H9HJZ8"/>
<dbReference type="Gene3D" id="1.10.1200.10">
    <property type="entry name" value="ACP-like"/>
    <property type="match status" value="1"/>
</dbReference>
<dbReference type="Pfam" id="PF10501">
    <property type="entry name" value="Ribosomal_L50"/>
    <property type="match status" value="1"/>
</dbReference>
<gene>
    <name evidence="7" type="ORF">HG537_0A04410</name>
</gene>
<dbReference type="GO" id="GO:1990904">
    <property type="term" value="C:ribonucleoprotein complex"/>
    <property type="evidence" value="ECO:0007669"/>
    <property type="project" value="UniProtKB-KW"/>
</dbReference>
<dbReference type="EMBL" id="CP059267">
    <property type="protein sequence ID" value="QLQ78194.1"/>
    <property type="molecule type" value="Genomic_DNA"/>
</dbReference>
<dbReference type="GO" id="GO:0005840">
    <property type="term" value="C:ribosome"/>
    <property type="evidence" value="ECO:0007669"/>
    <property type="project" value="UniProtKB-KW"/>
</dbReference>
<evidence type="ECO:0000256" key="2">
    <source>
        <dbReference type="ARBA" id="ARBA00008860"/>
    </source>
</evidence>
<organism evidence="7 8">
    <name type="scientific">Torulaspora globosa</name>
    <dbReference type="NCBI Taxonomy" id="48254"/>
    <lineage>
        <taxon>Eukaryota</taxon>
        <taxon>Fungi</taxon>
        <taxon>Dikarya</taxon>
        <taxon>Ascomycota</taxon>
        <taxon>Saccharomycotina</taxon>
        <taxon>Saccharomycetes</taxon>
        <taxon>Saccharomycetales</taxon>
        <taxon>Saccharomycetaceae</taxon>
        <taxon>Torulaspora</taxon>
    </lineage>
</organism>
<sequence length="260" mass="30063">MSFIRISHRLCMVKNGSLPVARALHTTHISSDFFSWFKKKKAEENEAKVPAKETTELIKEIESGKKSKSVVNNQKMKLTPENFIGKEPAQLDRAEHQRIVSEVKFNSWISKDIVSNERRLDELLIESYNESYPGDKISASSDTKLDAEFPDLVTKFKFTKYLQAKSGCLISDYKLTILNRPSQYKQFFMDEILSGKQARYKEAEPNAIHLTQERFTSPNIYIIPDIDVKSQNKKYRKIMQEVRLSEAEISRRAMEDAARS</sequence>
<evidence type="ECO:0000256" key="1">
    <source>
        <dbReference type="ARBA" id="ARBA00004173"/>
    </source>
</evidence>
<evidence type="ECO:0000256" key="6">
    <source>
        <dbReference type="ARBA" id="ARBA00035183"/>
    </source>
</evidence>
<protein>
    <recommendedName>
        <fullName evidence="6">Large ribosomal subunit protein mL50</fullName>
    </recommendedName>
</protein>
<dbReference type="InterPro" id="IPR018305">
    <property type="entry name" value="Ribosomal_m50"/>
</dbReference>
<comment type="subcellular location">
    <subcellularLocation>
        <location evidence="1">Mitochondrion</location>
    </subcellularLocation>
</comment>
<reference evidence="7 8" key="1">
    <citation type="submission" date="2020-06" db="EMBL/GenBank/DDBJ databases">
        <title>The yeast mating-type switching endonuclease HO is a domesticated member of an unorthodox homing genetic element family.</title>
        <authorList>
            <person name="Coughlan A.Y."/>
            <person name="Lombardi L."/>
            <person name="Braun-Galleani S."/>
            <person name="Martos A.R."/>
            <person name="Galeote V."/>
            <person name="Bigey F."/>
            <person name="Dequin S."/>
            <person name="Byrne K.P."/>
            <person name="Wolfe K.H."/>
        </authorList>
    </citation>
    <scope>NUCLEOTIDE SEQUENCE [LARGE SCALE GENOMIC DNA]</scope>
    <source>
        <strain evidence="7 8">CBS2947</strain>
    </source>
</reference>
<dbReference type="OrthoDB" id="3980895at2759"/>
<evidence type="ECO:0000313" key="8">
    <source>
        <dbReference type="Proteomes" id="UP000510647"/>
    </source>
</evidence>
<evidence type="ECO:0000256" key="5">
    <source>
        <dbReference type="ARBA" id="ARBA00023274"/>
    </source>
</evidence>
<accession>A0A7H9HJZ8</accession>
<keyword evidence="8" id="KW-1185">Reference proteome</keyword>
<evidence type="ECO:0000313" key="7">
    <source>
        <dbReference type="EMBL" id="QLQ78194.1"/>
    </source>
</evidence>
<keyword evidence="4" id="KW-0496">Mitochondrion</keyword>
<keyword evidence="3" id="KW-0689">Ribosomal protein</keyword>
<dbReference type="GO" id="GO:0005739">
    <property type="term" value="C:mitochondrion"/>
    <property type="evidence" value="ECO:0007669"/>
    <property type="project" value="UniProtKB-SubCell"/>
</dbReference>
<evidence type="ECO:0000256" key="3">
    <source>
        <dbReference type="ARBA" id="ARBA00022980"/>
    </source>
</evidence>
<dbReference type="InterPro" id="IPR036736">
    <property type="entry name" value="ACP-like_sf"/>
</dbReference>
<keyword evidence="5" id="KW-0687">Ribonucleoprotein</keyword>
<name>A0A7H9HJZ8_9SACH</name>
<dbReference type="Proteomes" id="UP000510647">
    <property type="component" value="Chromosome 1"/>
</dbReference>
<evidence type="ECO:0000256" key="4">
    <source>
        <dbReference type="ARBA" id="ARBA00023128"/>
    </source>
</evidence>
<proteinExistence type="inferred from homology"/>
<comment type="similarity">
    <text evidence="2">Belongs to the mitochondrion-specific ribosomal protein mL50 family.</text>
</comment>